<evidence type="ECO:0000256" key="4">
    <source>
        <dbReference type="ARBA" id="ARBA00022763"/>
    </source>
</evidence>
<dbReference type="InterPro" id="IPR018574">
    <property type="entry name" value="Structure-sp_endonuc_su_Slx4"/>
</dbReference>
<sequence length="934" mass="101060">MTSPDVFLSSPLRAPSRREPSSPDDLPSLRELVSQASSRPPIKSGSKATPIPEGVVTSFTSARDHWEAALAAGRNEDPDASVIEIEPPPPPPPGPSEKKPRKPRAKAAVRPKKATTTTAAAAKGKKVGPESVAKARPSVSTGSPSREEPWRKYVASPPAKHTGRDGAKDEAGDAAAAGTSLVAPEDVLAHDPIVDNLVAAKTATAKSRAKRSRKQTGTMSGHFQSKETSPADPPKVEAEAEHFPSIERAAERRLDWTPPKPQADIVEGPSDVSLVQEVSSSAAGINRADFNTMVRNYGCDEEMDRDAITVSEEHSSFMKKRKLVELVQMKNNSRQEKSPTREKSPAKQSAPKKKARTITDLATAAYRQPDPAAQEPPSATIMDLFDSPDGTVKRGAASDAKGNGKQRKKPAKAPKKKAELPRRLLLSPETALKEVSKQDFLFGTSSQLAREQSPSTLRDIQQAIKNSTQLELDNMSDPFKSDPIESLERPKLWRSGHRDADGQLFHSLLVDMADDSTLALREPADDDDPFGYVQADNPVERRQPSDSAVDEGADVAITTERTDDMTQKQPVEIISDDSSFSSSQLSISSDMQRRKEETATTTQLSSIEPSLPQLHPSTEQCLSVPQQVRPRFERYSDVRLAQTVKSYGFKTLDKRPDMIALLDQCWKSQASATPSGSHCFSTSRQVGEPLASRGASQGATSPAKPRGRPRKISVSASESQDPPPSAQAVESPKRPRGRPRKDASSPAKAALSKPRKSPQRVVRAPHTAGKATSPAQKKQPAKQIVEIPDSESDGEENLTSSSPSQSSSPSPSPVQADSPPRDIDVSASTVDGEGDVSLAIAPDDSEEALFGSIARAVTSAPRSTDPDFPSWYEKILLYDPIIIEELTLWLNTGQLGKIGHDGEVSPAEVKKWCESRSICCLWKVNLRGKERKRL</sequence>
<keyword evidence="7 9" id="KW-0539">Nucleus</keyword>
<evidence type="ECO:0000256" key="3">
    <source>
        <dbReference type="ARBA" id="ARBA00022553"/>
    </source>
</evidence>
<gene>
    <name evidence="9" type="primary">SLX4</name>
    <name evidence="11" type="ORF">F5Z01DRAFT_323601</name>
</gene>
<dbReference type="OrthoDB" id="5349119at2759"/>
<dbReference type="Pfam" id="PF09494">
    <property type="entry name" value="Slx4"/>
    <property type="match status" value="1"/>
</dbReference>
<evidence type="ECO:0000256" key="5">
    <source>
        <dbReference type="ARBA" id="ARBA00023172"/>
    </source>
</evidence>
<keyword evidence="12" id="KW-1185">Reference proteome</keyword>
<evidence type="ECO:0000256" key="6">
    <source>
        <dbReference type="ARBA" id="ARBA00023204"/>
    </source>
</evidence>
<name>A0A9P7ZUT0_9HYPO</name>
<comment type="PTM">
    <text evidence="9">Phosphorylated in response to DNA damage.</text>
</comment>
<feature type="compositionally biased region" description="Basic and acidic residues" evidence="10">
    <location>
        <begin position="162"/>
        <end position="171"/>
    </location>
</feature>
<dbReference type="Proteomes" id="UP000887229">
    <property type="component" value="Unassembled WGS sequence"/>
</dbReference>
<feature type="compositionally biased region" description="Low complexity" evidence="10">
    <location>
        <begin position="800"/>
        <end position="818"/>
    </location>
</feature>
<evidence type="ECO:0000313" key="12">
    <source>
        <dbReference type="Proteomes" id="UP000887229"/>
    </source>
</evidence>
<feature type="compositionally biased region" description="Polar residues" evidence="10">
    <location>
        <begin position="672"/>
        <end position="685"/>
    </location>
</feature>
<accession>A0A9P7ZUT0</accession>
<dbReference type="InterPro" id="IPR027784">
    <property type="entry name" value="Slx4_ascomycetes"/>
</dbReference>
<feature type="compositionally biased region" description="Polar residues" evidence="10">
    <location>
        <begin position="615"/>
        <end position="626"/>
    </location>
</feature>
<comment type="similarity">
    <text evidence="2 9">Belongs to the SLX4 family.</text>
</comment>
<evidence type="ECO:0000256" key="1">
    <source>
        <dbReference type="ARBA" id="ARBA00004123"/>
    </source>
</evidence>
<dbReference type="InterPro" id="IPR017956">
    <property type="entry name" value="AT_hook_DNA-bd_motif"/>
</dbReference>
<feature type="region of interest" description="Disordered" evidence="10">
    <location>
        <begin position="519"/>
        <end position="627"/>
    </location>
</feature>
<dbReference type="GO" id="GO:0033557">
    <property type="term" value="C:Slx1-Slx4 complex"/>
    <property type="evidence" value="ECO:0007669"/>
    <property type="project" value="UniProtKB-UniRule"/>
</dbReference>
<feature type="compositionally biased region" description="Polar residues" evidence="10">
    <location>
        <begin position="444"/>
        <end position="471"/>
    </location>
</feature>
<feature type="region of interest" description="Disordered" evidence="10">
    <location>
        <begin position="326"/>
        <end position="425"/>
    </location>
</feature>
<evidence type="ECO:0000256" key="2">
    <source>
        <dbReference type="ARBA" id="ARBA00006661"/>
    </source>
</evidence>
<keyword evidence="3 9" id="KW-0597">Phosphoprotein</keyword>
<feature type="region of interest" description="Disordered" evidence="10">
    <location>
        <begin position="1"/>
        <end position="178"/>
    </location>
</feature>
<feature type="compositionally biased region" description="Basic residues" evidence="10">
    <location>
        <begin position="404"/>
        <end position="415"/>
    </location>
</feature>
<evidence type="ECO:0000256" key="8">
    <source>
        <dbReference type="ARBA" id="ARBA00029496"/>
    </source>
</evidence>
<protein>
    <recommendedName>
        <fullName evidence="8 9">Structure-specific endonuclease subunit SLX4</fullName>
    </recommendedName>
</protein>
<keyword evidence="6 9" id="KW-0234">DNA repair</keyword>
<evidence type="ECO:0000256" key="9">
    <source>
        <dbReference type="HAMAP-Rule" id="MF_03110"/>
    </source>
</evidence>
<dbReference type="AlphaFoldDB" id="A0A9P7ZUT0"/>
<dbReference type="GO" id="GO:0006310">
    <property type="term" value="P:DNA recombination"/>
    <property type="evidence" value="ECO:0007669"/>
    <property type="project" value="UniProtKB-UniRule"/>
</dbReference>
<dbReference type="GO" id="GO:0006281">
    <property type="term" value="P:DNA repair"/>
    <property type="evidence" value="ECO:0007669"/>
    <property type="project" value="UniProtKB-UniRule"/>
</dbReference>
<keyword evidence="5 9" id="KW-0233">DNA recombination</keyword>
<feature type="compositionally biased region" description="Basic and acidic residues" evidence="10">
    <location>
        <begin position="333"/>
        <end position="345"/>
    </location>
</feature>
<reference evidence="11" key="1">
    <citation type="journal article" date="2021" name="IMA Fungus">
        <title>Genomic characterization of three marine fungi, including Emericellopsis atlantica sp. nov. with signatures of a generalist lifestyle and marine biomass degradation.</title>
        <authorList>
            <person name="Hagestad O.C."/>
            <person name="Hou L."/>
            <person name="Andersen J.H."/>
            <person name="Hansen E.H."/>
            <person name="Altermark B."/>
            <person name="Li C."/>
            <person name="Kuhnert E."/>
            <person name="Cox R.J."/>
            <person name="Crous P.W."/>
            <person name="Spatafora J.W."/>
            <person name="Lail K."/>
            <person name="Amirebrahimi M."/>
            <person name="Lipzen A."/>
            <person name="Pangilinan J."/>
            <person name="Andreopoulos W."/>
            <person name="Hayes R.D."/>
            <person name="Ng V."/>
            <person name="Grigoriev I.V."/>
            <person name="Jackson S.A."/>
            <person name="Sutton T.D.S."/>
            <person name="Dobson A.D.W."/>
            <person name="Rama T."/>
        </authorList>
    </citation>
    <scope>NUCLEOTIDE SEQUENCE</scope>
    <source>
        <strain evidence="11">TS7</strain>
    </source>
</reference>
<evidence type="ECO:0000256" key="10">
    <source>
        <dbReference type="SAM" id="MobiDB-lite"/>
    </source>
</evidence>
<feature type="region of interest" description="Disordered" evidence="10">
    <location>
        <begin position="672"/>
        <end position="832"/>
    </location>
</feature>
<dbReference type="SMART" id="SM00384">
    <property type="entry name" value="AT_hook"/>
    <property type="match status" value="3"/>
</dbReference>
<feature type="compositionally biased region" description="Basic residues" evidence="10">
    <location>
        <begin position="99"/>
        <end position="113"/>
    </location>
</feature>
<proteinExistence type="inferred from homology"/>
<evidence type="ECO:0000256" key="7">
    <source>
        <dbReference type="ARBA" id="ARBA00023242"/>
    </source>
</evidence>
<dbReference type="GO" id="GO:0003677">
    <property type="term" value="F:DNA binding"/>
    <property type="evidence" value="ECO:0007669"/>
    <property type="project" value="InterPro"/>
</dbReference>
<dbReference type="HAMAP" id="MF_03110">
    <property type="entry name" value="Endonuc_su_Slx4"/>
    <property type="match status" value="1"/>
</dbReference>
<feature type="region of interest" description="Disordered" evidence="10">
    <location>
        <begin position="202"/>
        <end position="268"/>
    </location>
</feature>
<feature type="compositionally biased region" description="Basic and acidic residues" evidence="10">
    <location>
        <begin position="234"/>
        <end position="255"/>
    </location>
</feature>
<comment type="function">
    <text evidence="9">Regulatory subunit of the SLX1-SLX4 structure-specific endonuclease that resolves DNA secondary structures generated during DNA repair and recombination. Has endonuclease activity towards branched DNA substrates, introducing single-strand cuts in duplex DNA close to junctions with ss-DNA.</text>
</comment>
<feature type="compositionally biased region" description="Low complexity" evidence="10">
    <location>
        <begin position="576"/>
        <end position="590"/>
    </location>
</feature>
<comment type="subunit">
    <text evidence="9">Forms a heterodimer with SLX1.</text>
</comment>
<feature type="compositionally biased region" description="Polar residues" evidence="10">
    <location>
        <begin position="599"/>
        <end position="608"/>
    </location>
</feature>
<evidence type="ECO:0000313" key="11">
    <source>
        <dbReference type="EMBL" id="KAG9258186.1"/>
    </source>
</evidence>
<dbReference type="EMBL" id="MU251244">
    <property type="protein sequence ID" value="KAG9258186.1"/>
    <property type="molecule type" value="Genomic_DNA"/>
</dbReference>
<feature type="region of interest" description="Disordered" evidence="10">
    <location>
        <begin position="444"/>
        <end position="484"/>
    </location>
</feature>
<feature type="compositionally biased region" description="Polar residues" evidence="10">
    <location>
        <begin position="215"/>
        <end position="228"/>
    </location>
</feature>
<comment type="subcellular location">
    <subcellularLocation>
        <location evidence="1 9">Nucleus</location>
    </subcellularLocation>
</comment>
<feature type="compositionally biased region" description="Pro residues" evidence="10">
    <location>
        <begin position="86"/>
        <end position="95"/>
    </location>
</feature>
<dbReference type="PRINTS" id="PR00929">
    <property type="entry name" value="ATHOOK"/>
</dbReference>
<keyword evidence="4 9" id="KW-0227">DNA damage</keyword>
<dbReference type="GO" id="GO:0017108">
    <property type="term" value="F:5'-flap endonuclease activity"/>
    <property type="evidence" value="ECO:0007669"/>
    <property type="project" value="InterPro"/>
</dbReference>
<comment type="caution">
    <text evidence="11">The sequence shown here is derived from an EMBL/GenBank/DDBJ whole genome shotgun (WGS) entry which is preliminary data.</text>
</comment>
<dbReference type="GO" id="GO:0006260">
    <property type="term" value="P:DNA replication"/>
    <property type="evidence" value="ECO:0007669"/>
    <property type="project" value="InterPro"/>
</dbReference>
<organism evidence="11 12">
    <name type="scientific">Emericellopsis atlantica</name>
    <dbReference type="NCBI Taxonomy" id="2614577"/>
    <lineage>
        <taxon>Eukaryota</taxon>
        <taxon>Fungi</taxon>
        <taxon>Dikarya</taxon>
        <taxon>Ascomycota</taxon>
        <taxon>Pezizomycotina</taxon>
        <taxon>Sordariomycetes</taxon>
        <taxon>Hypocreomycetidae</taxon>
        <taxon>Hypocreales</taxon>
        <taxon>Bionectriaceae</taxon>
        <taxon>Emericellopsis</taxon>
    </lineage>
</organism>